<reference evidence="1 2" key="1">
    <citation type="journal article" date="2013" name="PLoS Genet.">
        <title>The genome and development-dependent transcriptomes of Pyronema confluens: a window into fungal evolution.</title>
        <authorList>
            <person name="Traeger S."/>
            <person name="Altegoer F."/>
            <person name="Freitag M."/>
            <person name="Gabaldon T."/>
            <person name="Kempken F."/>
            <person name="Kumar A."/>
            <person name="Marcet-Houben M."/>
            <person name="Poggeler S."/>
            <person name="Stajich J.E."/>
            <person name="Nowrousian M."/>
        </authorList>
    </citation>
    <scope>NUCLEOTIDE SEQUENCE [LARGE SCALE GENOMIC DNA]</scope>
    <source>
        <strain evidence="2">CBS 100304</strain>
        <tissue evidence="1">Vegetative mycelium</tissue>
    </source>
</reference>
<keyword evidence="2" id="KW-1185">Reference proteome</keyword>
<dbReference type="Proteomes" id="UP000018144">
    <property type="component" value="Unassembled WGS sequence"/>
</dbReference>
<dbReference type="AlphaFoldDB" id="U4LJZ8"/>
<evidence type="ECO:0000313" key="1">
    <source>
        <dbReference type="EMBL" id="CCX32273.1"/>
    </source>
</evidence>
<accession>U4LJZ8</accession>
<organism evidence="1 2">
    <name type="scientific">Pyronema omphalodes (strain CBS 100304)</name>
    <name type="common">Pyronema confluens</name>
    <dbReference type="NCBI Taxonomy" id="1076935"/>
    <lineage>
        <taxon>Eukaryota</taxon>
        <taxon>Fungi</taxon>
        <taxon>Dikarya</taxon>
        <taxon>Ascomycota</taxon>
        <taxon>Pezizomycotina</taxon>
        <taxon>Pezizomycetes</taxon>
        <taxon>Pezizales</taxon>
        <taxon>Pyronemataceae</taxon>
        <taxon>Pyronema</taxon>
    </lineage>
</organism>
<dbReference type="EMBL" id="HF935795">
    <property type="protein sequence ID" value="CCX32273.1"/>
    <property type="molecule type" value="Genomic_DNA"/>
</dbReference>
<proteinExistence type="predicted"/>
<evidence type="ECO:0000313" key="2">
    <source>
        <dbReference type="Proteomes" id="UP000018144"/>
    </source>
</evidence>
<sequence length="43" mass="4797">MIHPSLNSLVRVEGRKGRTGSTLFYYATLRLRGLHRLTGLPGT</sequence>
<gene>
    <name evidence="1" type="ORF">PCON_12893</name>
</gene>
<protein>
    <submittedName>
        <fullName evidence="1">Uncharacterized protein</fullName>
    </submittedName>
</protein>
<name>U4LJZ8_PYROM</name>